<reference evidence="2 3" key="1">
    <citation type="journal article" date="2016" name="Environ. Microbiol.">
        <title>New Methyloceanibacter diversity from North Sea sediments includes methanotroph containing solely the soluble methane monooxygenase.</title>
        <authorList>
            <person name="Vekeman B."/>
            <person name="Kerckhof F.M."/>
            <person name="Cremers G."/>
            <person name="de Vos P."/>
            <person name="Vandamme P."/>
            <person name="Boon N."/>
            <person name="Op den Camp H.J."/>
            <person name="Heylen K."/>
        </authorList>
    </citation>
    <scope>NUCLEOTIDE SEQUENCE [LARGE SCALE GENOMIC DNA]</scope>
    <source>
        <strain evidence="2 3">R-67174</strain>
    </source>
</reference>
<gene>
    <name evidence="2" type="ORF">AUC68_02675</name>
</gene>
<sequence>MGPGRRSGQEECRDTGESRIEEVSDPDPTVNFPQWSRSLLLLLDYAIIEGLQHRLHAFVHHLKLAEAELTKAASDSVAREEAKSDEEAPSPPKVH</sequence>
<feature type="region of interest" description="Disordered" evidence="1">
    <location>
        <begin position="1"/>
        <end position="28"/>
    </location>
</feature>
<dbReference type="AlphaFoldDB" id="A0A1E3W3H3"/>
<keyword evidence="3" id="KW-1185">Reference proteome</keyword>
<evidence type="ECO:0000313" key="2">
    <source>
        <dbReference type="EMBL" id="ODS00052.1"/>
    </source>
</evidence>
<comment type="caution">
    <text evidence="2">The sequence shown here is derived from an EMBL/GenBank/DDBJ whole genome shotgun (WGS) entry which is preliminary data.</text>
</comment>
<feature type="compositionally biased region" description="Basic and acidic residues" evidence="1">
    <location>
        <begin position="7"/>
        <end position="22"/>
    </location>
</feature>
<proteinExistence type="predicted"/>
<protein>
    <submittedName>
        <fullName evidence="2">Uncharacterized protein</fullName>
    </submittedName>
</protein>
<dbReference type="EMBL" id="LPWG01000010">
    <property type="protein sequence ID" value="ODS00052.1"/>
    <property type="molecule type" value="Genomic_DNA"/>
</dbReference>
<name>A0A1E3W3H3_9HYPH</name>
<dbReference type="Proteomes" id="UP000094501">
    <property type="component" value="Unassembled WGS sequence"/>
</dbReference>
<dbReference type="STRING" id="1774968.AUC68_02675"/>
<evidence type="ECO:0000313" key="3">
    <source>
        <dbReference type="Proteomes" id="UP000094501"/>
    </source>
</evidence>
<feature type="compositionally biased region" description="Basic and acidic residues" evidence="1">
    <location>
        <begin position="77"/>
        <end position="86"/>
    </location>
</feature>
<organism evidence="2 3">
    <name type="scientific">Methyloceanibacter methanicus</name>
    <dbReference type="NCBI Taxonomy" id="1774968"/>
    <lineage>
        <taxon>Bacteria</taxon>
        <taxon>Pseudomonadati</taxon>
        <taxon>Pseudomonadota</taxon>
        <taxon>Alphaproteobacteria</taxon>
        <taxon>Hyphomicrobiales</taxon>
        <taxon>Hyphomicrobiaceae</taxon>
        <taxon>Methyloceanibacter</taxon>
    </lineage>
</organism>
<feature type="region of interest" description="Disordered" evidence="1">
    <location>
        <begin position="71"/>
        <end position="95"/>
    </location>
</feature>
<evidence type="ECO:0000256" key="1">
    <source>
        <dbReference type="SAM" id="MobiDB-lite"/>
    </source>
</evidence>
<accession>A0A1E3W3H3</accession>